<reference evidence="1 2" key="1">
    <citation type="submission" date="2015-05" db="EMBL/GenBank/DDBJ databases">
        <title>Evolution of Trichinella species and genotypes.</title>
        <authorList>
            <person name="Korhonen P.K."/>
            <person name="Edoardo P."/>
            <person name="Giuseppe L.R."/>
            <person name="Gasser R.B."/>
        </authorList>
    </citation>
    <scope>NUCLEOTIDE SEQUENCE [LARGE SCALE GENOMIC DNA]</scope>
    <source>
        <strain evidence="1">ISS10</strain>
    </source>
</reference>
<protein>
    <submittedName>
        <fullName evidence="1">Uncharacterized protein</fullName>
    </submittedName>
</protein>
<organism evidence="1 2">
    <name type="scientific">Trichinella nativa</name>
    <dbReference type="NCBI Taxonomy" id="6335"/>
    <lineage>
        <taxon>Eukaryota</taxon>
        <taxon>Metazoa</taxon>
        <taxon>Ecdysozoa</taxon>
        <taxon>Nematoda</taxon>
        <taxon>Enoplea</taxon>
        <taxon>Dorylaimia</taxon>
        <taxon>Trichinellida</taxon>
        <taxon>Trichinellidae</taxon>
        <taxon>Trichinella</taxon>
    </lineage>
</organism>
<comment type="caution">
    <text evidence="1">The sequence shown here is derived from an EMBL/GenBank/DDBJ whole genome shotgun (WGS) entry which is preliminary data.</text>
</comment>
<keyword evidence="2" id="KW-1185">Reference proteome</keyword>
<proteinExistence type="predicted"/>
<dbReference type="Proteomes" id="UP000054721">
    <property type="component" value="Unassembled WGS sequence"/>
</dbReference>
<evidence type="ECO:0000313" key="2">
    <source>
        <dbReference type="Proteomes" id="UP000054721"/>
    </source>
</evidence>
<dbReference type="OrthoDB" id="5941541at2759"/>
<name>A0A0V1LHF5_9BILA</name>
<sequence>MFREIGNREQPGYVCCAPPFISDRLMAGYKYIGKRTTFLGYHEINATTNSGDACVDVYDDEDNNVGDSCIPRRFPKIANFMRYTHAFIAKISEKSLVETWTIFDCYSFILIKDSVLENLTLNAVVVEK</sequence>
<dbReference type="EMBL" id="JYDW01000049">
    <property type="protein sequence ID" value="KRZ58965.1"/>
    <property type="molecule type" value="Genomic_DNA"/>
</dbReference>
<gene>
    <name evidence="1" type="ORF">T02_10559</name>
</gene>
<dbReference type="AlphaFoldDB" id="A0A0V1LHF5"/>
<accession>A0A0V1LHF5</accession>
<evidence type="ECO:0000313" key="1">
    <source>
        <dbReference type="EMBL" id="KRZ58965.1"/>
    </source>
</evidence>